<dbReference type="InterPro" id="IPR006047">
    <property type="entry name" value="GH13_cat_dom"/>
</dbReference>
<keyword evidence="2" id="KW-0326">Glycosidase</keyword>
<protein>
    <recommendedName>
        <fullName evidence="3">Glycosyl hydrolase family 13 catalytic domain-containing protein</fullName>
    </recommendedName>
</protein>
<organism evidence="4">
    <name type="scientific">marine sediment metagenome</name>
    <dbReference type="NCBI Taxonomy" id="412755"/>
    <lineage>
        <taxon>unclassified sequences</taxon>
        <taxon>metagenomes</taxon>
        <taxon>ecological metagenomes</taxon>
    </lineage>
</organism>
<comment type="caution">
    <text evidence="4">The sequence shown here is derived from an EMBL/GenBank/DDBJ whole genome shotgun (WGS) entry which is preliminary data.</text>
</comment>
<dbReference type="Gene3D" id="3.20.20.80">
    <property type="entry name" value="Glycosidases"/>
    <property type="match status" value="1"/>
</dbReference>
<dbReference type="Pfam" id="PF00128">
    <property type="entry name" value="Alpha-amylase"/>
    <property type="match status" value="1"/>
</dbReference>
<evidence type="ECO:0000313" key="4">
    <source>
        <dbReference type="EMBL" id="GAG88444.1"/>
    </source>
</evidence>
<dbReference type="SMART" id="SM00642">
    <property type="entry name" value="Aamy"/>
    <property type="match status" value="1"/>
</dbReference>
<dbReference type="PANTHER" id="PTHR10357:SF210">
    <property type="entry name" value="MALTODEXTRIN GLUCOSIDASE"/>
    <property type="match status" value="1"/>
</dbReference>
<feature type="domain" description="Glycosyl hydrolase family 13 catalytic" evidence="3">
    <location>
        <begin position="18"/>
        <end position="208"/>
    </location>
</feature>
<accession>X1AYY0</accession>
<feature type="non-terminal residue" evidence="4">
    <location>
        <position position="209"/>
    </location>
</feature>
<evidence type="ECO:0000259" key="3">
    <source>
        <dbReference type="SMART" id="SM00642"/>
    </source>
</evidence>
<gene>
    <name evidence="4" type="ORF">S01H4_30528</name>
</gene>
<reference evidence="4" key="1">
    <citation type="journal article" date="2014" name="Front. Microbiol.">
        <title>High frequency of phylogenetically diverse reductive dehalogenase-homologous genes in deep subseafloor sedimentary metagenomes.</title>
        <authorList>
            <person name="Kawai M."/>
            <person name="Futagami T."/>
            <person name="Toyoda A."/>
            <person name="Takaki Y."/>
            <person name="Nishi S."/>
            <person name="Hori S."/>
            <person name="Arai W."/>
            <person name="Tsubouchi T."/>
            <person name="Morono Y."/>
            <person name="Uchiyama I."/>
            <person name="Ito T."/>
            <person name="Fujiyama A."/>
            <person name="Inagaki F."/>
            <person name="Takami H."/>
        </authorList>
    </citation>
    <scope>NUCLEOTIDE SEQUENCE</scope>
    <source>
        <strain evidence="4">Expedition CK06-06</strain>
    </source>
</reference>
<dbReference type="SUPFAM" id="SSF51445">
    <property type="entry name" value="(Trans)glycosidases"/>
    <property type="match status" value="1"/>
</dbReference>
<dbReference type="AlphaFoldDB" id="X1AYY0"/>
<dbReference type="GO" id="GO:0016798">
    <property type="term" value="F:hydrolase activity, acting on glycosyl bonds"/>
    <property type="evidence" value="ECO:0007669"/>
    <property type="project" value="UniProtKB-KW"/>
</dbReference>
<dbReference type="PANTHER" id="PTHR10357">
    <property type="entry name" value="ALPHA-AMYLASE FAMILY MEMBER"/>
    <property type="match status" value="1"/>
</dbReference>
<keyword evidence="1" id="KW-0378">Hydrolase</keyword>
<proteinExistence type="predicted"/>
<evidence type="ECO:0000256" key="1">
    <source>
        <dbReference type="ARBA" id="ARBA00022801"/>
    </source>
</evidence>
<dbReference type="GO" id="GO:0005975">
    <property type="term" value="P:carbohydrate metabolic process"/>
    <property type="evidence" value="ECO:0007669"/>
    <property type="project" value="InterPro"/>
</dbReference>
<dbReference type="EMBL" id="BART01015767">
    <property type="protein sequence ID" value="GAG88444.1"/>
    <property type="molecule type" value="Genomic_DNA"/>
</dbReference>
<evidence type="ECO:0000256" key="2">
    <source>
        <dbReference type="ARBA" id="ARBA00023295"/>
    </source>
</evidence>
<dbReference type="InterPro" id="IPR017853">
    <property type="entry name" value="GH"/>
</dbReference>
<sequence length="209" mass="25104">MEKLHYIPDWVKNGIIYHIYPYGFFNTPKLNEMDSEINNRLEKIRDYYSHFQKLGVNIIQFSPIFESISHGYDTTDYMRIDRRLGTNEMFKEIVDELHSLNIKVIVDGVFNHVGREFESFKDVQENRENSQKKQWHFINFSGNSPNNDGFDYKNWEGHYGLVKLNLSNLDVKNFIYSVCKYWLGEIGIDGWRLDVAYQISKDFWREFRQ</sequence>
<name>X1AYY0_9ZZZZ</name>